<dbReference type="InterPro" id="IPR038765">
    <property type="entry name" value="Papain-like_cys_pep_sf"/>
</dbReference>
<evidence type="ECO:0000259" key="6">
    <source>
        <dbReference type="PROSITE" id="PS50203"/>
    </source>
</evidence>
<dbReference type="Pfam" id="PF01067">
    <property type="entry name" value="Calpain_III"/>
    <property type="match status" value="1"/>
</dbReference>
<evidence type="ECO:0000256" key="1">
    <source>
        <dbReference type="ARBA" id="ARBA00007623"/>
    </source>
</evidence>
<dbReference type="Gene3D" id="3.90.70.10">
    <property type="entry name" value="Cysteine proteinases"/>
    <property type="match status" value="1"/>
</dbReference>
<dbReference type="PANTHER" id="PTHR10183:SF379">
    <property type="entry name" value="CALPAIN-5"/>
    <property type="match status" value="1"/>
</dbReference>
<reference evidence="8" key="1">
    <citation type="submission" date="2025-08" db="UniProtKB">
        <authorList>
            <consortium name="RefSeq"/>
        </authorList>
    </citation>
    <scope>IDENTIFICATION</scope>
    <source>
        <tissue evidence="8">Muscle</tissue>
    </source>
</reference>
<keyword evidence="4 5" id="KW-0788">Thiol protease</keyword>
<dbReference type="SUPFAM" id="SSF54001">
    <property type="entry name" value="Cysteine proteinases"/>
    <property type="match status" value="1"/>
</dbReference>
<dbReference type="InterPro" id="IPR022684">
    <property type="entry name" value="Calpain_cysteine_protease"/>
</dbReference>
<dbReference type="InterPro" id="IPR022683">
    <property type="entry name" value="Calpain_III"/>
</dbReference>
<feature type="domain" description="Calpain catalytic" evidence="6">
    <location>
        <begin position="109"/>
        <end position="407"/>
    </location>
</feature>
<dbReference type="InterPro" id="IPR001300">
    <property type="entry name" value="Peptidase_C2_calpain_cat"/>
</dbReference>
<protein>
    <submittedName>
        <fullName evidence="8">Calpain-A-like</fullName>
    </submittedName>
</protein>
<evidence type="ECO:0000313" key="8">
    <source>
        <dbReference type="RefSeq" id="XP_013789816.2"/>
    </source>
</evidence>
<dbReference type="RefSeq" id="XP_013789816.2">
    <property type="nucleotide sequence ID" value="XM_013934362.2"/>
</dbReference>
<evidence type="ECO:0000256" key="3">
    <source>
        <dbReference type="ARBA" id="ARBA00022801"/>
    </source>
</evidence>
<feature type="active site" evidence="5">
    <location>
        <position position="347"/>
    </location>
</feature>
<accession>A0ABM1BW44</accession>
<dbReference type="GeneID" id="106473682"/>
<proteinExistence type="inferred from homology"/>
<dbReference type="SUPFAM" id="SSF49758">
    <property type="entry name" value="Calpain large subunit, middle domain (domain III)"/>
    <property type="match status" value="1"/>
</dbReference>
<keyword evidence="2 5" id="KW-0645">Protease</keyword>
<evidence type="ECO:0000256" key="2">
    <source>
        <dbReference type="ARBA" id="ARBA00022670"/>
    </source>
</evidence>
<dbReference type="InterPro" id="IPR022682">
    <property type="entry name" value="Calpain_domain_III"/>
</dbReference>
<dbReference type="CDD" id="cd00044">
    <property type="entry name" value="CysPc"/>
    <property type="match status" value="1"/>
</dbReference>
<dbReference type="Proteomes" id="UP000694941">
    <property type="component" value="Unplaced"/>
</dbReference>
<keyword evidence="7" id="KW-1185">Reference proteome</keyword>
<sequence length="572" mass="64847">MGNGIGVMSPSQTPLYRKNNLKEPLKTGNWLYSTNGIKKPLPEFIVNSHVPLVAVREYNQERLRSAERTKGESFDLTIINSVDGSGSKMPLGEEEELKRIISELGYGKLFKDPNFPPVKSSLYFTRKPVEDKIIWMRPHELINDPQMLVDGVSRNDIVQGILGDCWFLSSCAALAQRPDLMKKIIPPNQPLYGRGYRGLLYFRFWRFGKWMTVYIDDLLPTIDGHLLYSRCTDSREFWVALLEKAYAKLHGSYEALEGGQAMDALVDLTSGLAERYDLADAPPDLYHFLLKASNNGAFITCSRKGDWREATTADPNGLVPGHAYTVSGVAKILLTSGDDALLVRIRNPWGNSIEWTGKWNDKDISWKKVDKATKDKLEWRQRGDGEFWMSYDDFLKEFEEVSICTLGPDFDGDGIADKPGQVKAILGEWEEGKTAGGSRNNLSQFVLNPQYLLCIEKSNNSQSVFFGSNKKCSVVISLMQKNRRPKIFSGSKMLQIGFVVYQTNDPSKRLPVEHFMMNYDIGTSGPYINYREVFKRFELHQGYYVIIPATFEPNCASNFLIRVYAEGPFQLS</sequence>
<gene>
    <name evidence="8" type="primary">LOC106473682</name>
</gene>
<dbReference type="PROSITE" id="PS00139">
    <property type="entry name" value="THIOL_PROTEASE_CYS"/>
    <property type="match status" value="1"/>
</dbReference>
<feature type="active site" evidence="5">
    <location>
        <position position="165"/>
    </location>
</feature>
<comment type="similarity">
    <text evidence="1">Belongs to the peptidase C2 family.</text>
</comment>
<keyword evidence="3 5" id="KW-0378">Hydrolase</keyword>
<dbReference type="InterPro" id="IPR036213">
    <property type="entry name" value="Calpain_III_sf"/>
</dbReference>
<evidence type="ECO:0000256" key="5">
    <source>
        <dbReference type="PROSITE-ProRule" id="PRU00239"/>
    </source>
</evidence>
<dbReference type="PRINTS" id="PR00704">
    <property type="entry name" value="CALPAIN"/>
</dbReference>
<dbReference type="InterPro" id="IPR033883">
    <property type="entry name" value="C2_III"/>
</dbReference>
<dbReference type="Gene3D" id="2.60.120.380">
    <property type="match status" value="1"/>
</dbReference>
<dbReference type="Pfam" id="PF00648">
    <property type="entry name" value="Peptidase_C2"/>
    <property type="match status" value="1"/>
</dbReference>
<dbReference type="SMART" id="SM00230">
    <property type="entry name" value="CysPc"/>
    <property type="match status" value="1"/>
</dbReference>
<dbReference type="PROSITE" id="PS50203">
    <property type="entry name" value="CALPAIN_CAT"/>
    <property type="match status" value="1"/>
</dbReference>
<organism evidence="7 8">
    <name type="scientific">Limulus polyphemus</name>
    <name type="common">Atlantic horseshoe crab</name>
    <dbReference type="NCBI Taxonomy" id="6850"/>
    <lineage>
        <taxon>Eukaryota</taxon>
        <taxon>Metazoa</taxon>
        <taxon>Ecdysozoa</taxon>
        <taxon>Arthropoda</taxon>
        <taxon>Chelicerata</taxon>
        <taxon>Merostomata</taxon>
        <taxon>Xiphosura</taxon>
        <taxon>Limulidae</taxon>
        <taxon>Limulus</taxon>
    </lineage>
</organism>
<evidence type="ECO:0000256" key="4">
    <source>
        <dbReference type="ARBA" id="ARBA00022807"/>
    </source>
</evidence>
<dbReference type="SMART" id="SM00720">
    <property type="entry name" value="calpain_III"/>
    <property type="match status" value="1"/>
</dbReference>
<dbReference type="PANTHER" id="PTHR10183">
    <property type="entry name" value="CALPAIN"/>
    <property type="match status" value="1"/>
</dbReference>
<feature type="active site" evidence="5">
    <location>
        <position position="322"/>
    </location>
</feature>
<dbReference type="InterPro" id="IPR000169">
    <property type="entry name" value="Pept_cys_AS"/>
</dbReference>
<dbReference type="CDD" id="cd00214">
    <property type="entry name" value="Calpain_III"/>
    <property type="match status" value="1"/>
</dbReference>
<evidence type="ECO:0000313" key="7">
    <source>
        <dbReference type="Proteomes" id="UP000694941"/>
    </source>
</evidence>
<name>A0ABM1BW44_LIMPO</name>